<dbReference type="PANTHER" id="PTHR21327:SF34">
    <property type="entry name" value="3,4-DIHYDROXY-2-BUTANONE 4-PHOSPHATE SYNTHASE"/>
    <property type="match status" value="1"/>
</dbReference>
<evidence type="ECO:0000256" key="4">
    <source>
        <dbReference type="ARBA" id="ARBA00004904"/>
    </source>
</evidence>
<dbReference type="Gene3D" id="3.40.50.10990">
    <property type="entry name" value="GTP cyclohydrolase II"/>
    <property type="match status" value="1"/>
</dbReference>
<dbReference type="PANTHER" id="PTHR21327">
    <property type="entry name" value="GTP CYCLOHYDROLASE II-RELATED"/>
    <property type="match status" value="1"/>
</dbReference>
<accession>A0ABV7ASH6</accession>
<sequence>MALNTIDELIEDIRQGKMVILMDDEDRENEGDIIMAAECVQAEHINFMARFARGLICMPMSRERCEQLNLPLMAPRNGSGFGTKFTISIEAAEGVTTGISAADRARTVQVAAAKDAKAEDIVSPGHIFPLMAQPGGVLARAGHTEAACDLARLAGFQPSGVICEIMNDDGTMARRPELEVFAAEHGLKIGTIAELIHYRLTHERTVQRIAEQPLDSELGRFNLVSYRDEVEGDVHMALVMGEVKADQPTLVRVHNMDPLRDLLMVHQPGRWSLRAAMAEVARAGSGVVLLLGHPLSGNEVLAHLREGSPRSPLTYSTVGVGSQILRDLGVRKMRLMSSPMRFNAISGFDLEVVEYLPAE</sequence>
<feature type="binding site" evidence="14">
    <location>
        <position position="143"/>
    </location>
    <ligand>
        <name>Mg(2+)</name>
        <dbReference type="ChEBI" id="CHEBI:18420"/>
        <label>2</label>
    </ligand>
</feature>
<evidence type="ECO:0000256" key="3">
    <source>
        <dbReference type="ARBA" id="ARBA00002284"/>
    </source>
</evidence>
<comment type="catalytic activity">
    <reaction evidence="1 14">
        <text>D-ribulose 5-phosphate = (2S)-2-hydroxy-3-oxobutyl phosphate + formate + H(+)</text>
        <dbReference type="Rhea" id="RHEA:18457"/>
        <dbReference type="ChEBI" id="CHEBI:15378"/>
        <dbReference type="ChEBI" id="CHEBI:15740"/>
        <dbReference type="ChEBI" id="CHEBI:58121"/>
        <dbReference type="ChEBI" id="CHEBI:58830"/>
        <dbReference type="EC" id="4.1.99.12"/>
    </reaction>
</comment>
<dbReference type="PIRSF" id="PIRSF001259">
    <property type="entry name" value="RibA"/>
    <property type="match status" value="1"/>
</dbReference>
<keyword evidence="12 14" id="KW-0464">Manganese</keyword>
<feature type="binding site" evidence="14">
    <location>
        <position position="28"/>
    </location>
    <ligand>
        <name>Mg(2+)</name>
        <dbReference type="ChEBI" id="CHEBI:18420"/>
        <label>1</label>
    </ligand>
</feature>
<dbReference type="Pfam" id="PF00925">
    <property type="entry name" value="GTP_cyclohydro2"/>
    <property type="match status" value="1"/>
</dbReference>
<evidence type="ECO:0000256" key="8">
    <source>
        <dbReference type="ARBA" id="ARBA00018836"/>
    </source>
</evidence>
<keyword evidence="17" id="KW-1185">Reference proteome</keyword>
<dbReference type="SUPFAM" id="SSF142695">
    <property type="entry name" value="RibA-like"/>
    <property type="match status" value="1"/>
</dbReference>
<protein>
    <recommendedName>
        <fullName evidence="8 14">3,4-dihydroxy-2-butanone 4-phosphate synthase</fullName>
        <shortName evidence="14">DHBP synthase</shortName>
        <ecNumber evidence="7 14">4.1.99.12</ecNumber>
    </recommendedName>
</protein>
<reference evidence="17" key="1">
    <citation type="journal article" date="2019" name="Int. J. Syst. Evol. Microbiol.">
        <title>The Global Catalogue of Microorganisms (GCM) 10K type strain sequencing project: providing services to taxonomists for standard genome sequencing and annotation.</title>
        <authorList>
            <consortium name="The Broad Institute Genomics Platform"/>
            <consortium name="The Broad Institute Genome Sequencing Center for Infectious Disease"/>
            <person name="Wu L."/>
            <person name="Ma J."/>
        </authorList>
    </citation>
    <scope>NUCLEOTIDE SEQUENCE [LARGE SCALE GENOMIC DNA]</scope>
    <source>
        <strain evidence="17">KCTC 62195</strain>
    </source>
</reference>
<name>A0ABV7ASH6_9GAMM</name>
<feature type="site" description="Essential for catalytic activity" evidence="14">
    <location>
        <position position="164"/>
    </location>
</feature>
<dbReference type="InterPro" id="IPR032677">
    <property type="entry name" value="GTP_cyclohydro_II"/>
</dbReference>
<evidence type="ECO:0000256" key="14">
    <source>
        <dbReference type="HAMAP-Rule" id="MF_00180"/>
    </source>
</evidence>
<comment type="cofactor">
    <cofactor evidence="14">
        <name>Mg(2+)</name>
        <dbReference type="ChEBI" id="CHEBI:18420"/>
    </cofactor>
    <cofactor evidence="14">
        <name>Mn(2+)</name>
        <dbReference type="ChEBI" id="CHEBI:29035"/>
    </cofactor>
    <text evidence="14">Binds 2 divalent metal cations per subunit. Magnesium or manganese.</text>
</comment>
<dbReference type="SUPFAM" id="SSF55821">
    <property type="entry name" value="YrdC/RibB"/>
    <property type="match status" value="1"/>
</dbReference>
<evidence type="ECO:0000256" key="12">
    <source>
        <dbReference type="ARBA" id="ARBA00023211"/>
    </source>
</evidence>
<evidence type="ECO:0000313" key="16">
    <source>
        <dbReference type="EMBL" id="MFC2971886.1"/>
    </source>
</evidence>
<keyword evidence="9 14" id="KW-0686">Riboflavin biosynthesis</keyword>
<evidence type="ECO:0000259" key="15">
    <source>
        <dbReference type="Pfam" id="PF00925"/>
    </source>
</evidence>
<keyword evidence="10 14" id="KW-0479">Metal-binding</keyword>
<comment type="cofactor">
    <cofactor evidence="2">
        <name>Mn(2+)</name>
        <dbReference type="ChEBI" id="CHEBI:29035"/>
    </cofactor>
</comment>
<dbReference type="Gene3D" id="3.90.870.10">
    <property type="entry name" value="DHBP synthase"/>
    <property type="match status" value="1"/>
</dbReference>
<evidence type="ECO:0000256" key="13">
    <source>
        <dbReference type="ARBA" id="ARBA00023239"/>
    </source>
</evidence>
<comment type="pathway">
    <text evidence="4 14">Cofactor biosynthesis; riboflavin biosynthesis; 2-hydroxy-3-oxobutyl phosphate from D-ribulose 5-phosphate: step 1/1.</text>
</comment>
<evidence type="ECO:0000313" key="17">
    <source>
        <dbReference type="Proteomes" id="UP001595457"/>
    </source>
</evidence>
<evidence type="ECO:0000256" key="11">
    <source>
        <dbReference type="ARBA" id="ARBA00022842"/>
    </source>
</evidence>
<comment type="similarity">
    <text evidence="5">In the N-terminal section; belongs to the DHBP synthase family.</text>
</comment>
<organism evidence="16 17">
    <name type="scientific">Azotobacter bryophylli</name>
    <dbReference type="NCBI Taxonomy" id="1986537"/>
    <lineage>
        <taxon>Bacteria</taxon>
        <taxon>Pseudomonadati</taxon>
        <taxon>Pseudomonadota</taxon>
        <taxon>Gammaproteobacteria</taxon>
        <taxon>Pseudomonadales</taxon>
        <taxon>Pseudomonadaceae</taxon>
        <taxon>Azotobacter</taxon>
    </lineage>
</organism>
<dbReference type="RefSeq" id="WP_377813501.1">
    <property type="nucleotide sequence ID" value="NZ_JBHRSJ010000012.1"/>
</dbReference>
<gene>
    <name evidence="16" type="primary">ribBA</name>
    <name evidence="14" type="synonym">ribB</name>
    <name evidence="16" type="ORF">ACFOJE_06625</name>
</gene>
<dbReference type="GO" id="GO:0003935">
    <property type="term" value="F:GTP cyclohydrolase II activity"/>
    <property type="evidence" value="ECO:0007669"/>
    <property type="project" value="UniProtKB-EC"/>
</dbReference>
<comment type="similarity">
    <text evidence="14">Belongs to the DHBP synthase family.</text>
</comment>
<feature type="binding site" evidence="14">
    <location>
        <position position="28"/>
    </location>
    <ligand>
        <name>Mg(2+)</name>
        <dbReference type="ChEBI" id="CHEBI:18420"/>
        <label>2</label>
    </ligand>
</feature>
<keyword evidence="16" id="KW-0378">Hydrolase</keyword>
<dbReference type="Pfam" id="PF00926">
    <property type="entry name" value="DHBP_synthase"/>
    <property type="match status" value="1"/>
</dbReference>
<evidence type="ECO:0000256" key="5">
    <source>
        <dbReference type="ARBA" id="ARBA00005520"/>
    </source>
</evidence>
<evidence type="ECO:0000256" key="6">
    <source>
        <dbReference type="ARBA" id="ARBA00008976"/>
    </source>
</evidence>
<comment type="subunit">
    <text evidence="14">Homodimer.</text>
</comment>
<feature type="site" description="Essential for catalytic activity" evidence="14">
    <location>
        <position position="126"/>
    </location>
</feature>
<dbReference type="EC" id="4.1.99.12" evidence="7 14"/>
<feature type="domain" description="GTP cyclohydrolase II" evidence="15">
    <location>
        <begin position="208"/>
        <end position="357"/>
    </location>
</feature>
<comment type="similarity">
    <text evidence="6">In the C-terminal section; belongs to the GTP cyclohydrolase II family.</text>
</comment>
<dbReference type="InterPro" id="IPR036144">
    <property type="entry name" value="RibA-like_sf"/>
</dbReference>
<evidence type="ECO:0000256" key="10">
    <source>
        <dbReference type="ARBA" id="ARBA00022723"/>
    </source>
</evidence>
<dbReference type="InterPro" id="IPR000422">
    <property type="entry name" value="DHBP_synthase_RibB"/>
</dbReference>
<keyword evidence="13 14" id="KW-0456">Lyase</keyword>
<dbReference type="GO" id="GO:0008686">
    <property type="term" value="F:3,4-dihydroxy-2-butanone-4-phosphate synthase activity"/>
    <property type="evidence" value="ECO:0007669"/>
    <property type="project" value="UniProtKB-EC"/>
</dbReference>
<dbReference type="NCBIfam" id="NF010626">
    <property type="entry name" value="PRK14019.1"/>
    <property type="match status" value="1"/>
</dbReference>
<comment type="function">
    <text evidence="3 14">Catalyzes the conversion of D-ribulose 5-phosphate to formate and 3,4-dihydroxy-2-butanone 4-phosphate.</text>
</comment>
<dbReference type="InterPro" id="IPR017945">
    <property type="entry name" value="DHBP_synth_RibB-like_a/b_dom"/>
</dbReference>
<dbReference type="NCBIfam" id="TIGR00506">
    <property type="entry name" value="ribB"/>
    <property type="match status" value="1"/>
</dbReference>
<comment type="caution">
    <text evidence="16">The sequence shown here is derived from an EMBL/GenBank/DDBJ whole genome shotgun (WGS) entry which is preliminary data.</text>
</comment>
<proteinExistence type="inferred from homology"/>
<evidence type="ECO:0000256" key="7">
    <source>
        <dbReference type="ARBA" id="ARBA00012153"/>
    </source>
</evidence>
<feature type="binding site" evidence="14">
    <location>
        <position position="32"/>
    </location>
    <ligand>
        <name>D-ribulose 5-phosphate</name>
        <dbReference type="ChEBI" id="CHEBI:58121"/>
    </ligand>
</feature>
<dbReference type="Proteomes" id="UP001595457">
    <property type="component" value="Unassembled WGS sequence"/>
</dbReference>
<keyword evidence="11 14" id="KW-0460">Magnesium</keyword>
<feature type="binding site" evidence="14">
    <location>
        <begin position="140"/>
        <end position="144"/>
    </location>
    <ligand>
        <name>D-ribulose 5-phosphate</name>
        <dbReference type="ChEBI" id="CHEBI:58121"/>
    </ligand>
</feature>
<dbReference type="HAMAP" id="MF_00180">
    <property type="entry name" value="RibB"/>
    <property type="match status" value="1"/>
</dbReference>
<feature type="binding site" evidence="14">
    <location>
        <begin position="27"/>
        <end position="28"/>
    </location>
    <ligand>
        <name>D-ribulose 5-phosphate</name>
        <dbReference type="ChEBI" id="CHEBI:58121"/>
    </ligand>
</feature>
<dbReference type="EMBL" id="JBHRSJ010000012">
    <property type="protein sequence ID" value="MFC2971886.1"/>
    <property type="molecule type" value="Genomic_DNA"/>
</dbReference>
<evidence type="ECO:0000256" key="9">
    <source>
        <dbReference type="ARBA" id="ARBA00022619"/>
    </source>
</evidence>
<evidence type="ECO:0000256" key="2">
    <source>
        <dbReference type="ARBA" id="ARBA00001936"/>
    </source>
</evidence>
<evidence type="ECO:0000256" key="1">
    <source>
        <dbReference type="ARBA" id="ARBA00000141"/>
    </source>
</evidence>